<feature type="domain" description="UspA" evidence="2">
    <location>
        <begin position="3"/>
        <end position="141"/>
    </location>
</feature>
<keyword evidence="4" id="KW-1185">Reference proteome</keyword>
<protein>
    <submittedName>
        <fullName evidence="3">Nucleotide-binding universal stress UspA family protein</fullName>
    </submittedName>
</protein>
<dbReference type="Proteomes" id="UP000565572">
    <property type="component" value="Unassembled WGS sequence"/>
</dbReference>
<dbReference type="EMBL" id="JACHZG010000001">
    <property type="protein sequence ID" value="MBB3327631.1"/>
    <property type="molecule type" value="Genomic_DNA"/>
</dbReference>
<evidence type="ECO:0000256" key="1">
    <source>
        <dbReference type="ARBA" id="ARBA00008791"/>
    </source>
</evidence>
<evidence type="ECO:0000313" key="3">
    <source>
        <dbReference type="EMBL" id="MBB3327631.1"/>
    </source>
</evidence>
<gene>
    <name evidence="3" type="ORF">FHX39_002575</name>
</gene>
<proteinExistence type="inferred from homology"/>
<dbReference type="Pfam" id="PF00582">
    <property type="entry name" value="Usp"/>
    <property type="match status" value="2"/>
</dbReference>
<organism evidence="3 4">
    <name type="scientific">Microlunatus antarcticus</name>
    <dbReference type="NCBI Taxonomy" id="53388"/>
    <lineage>
        <taxon>Bacteria</taxon>
        <taxon>Bacillati</taxon>
        <taxon>Actinomycetota</taxon>
        <taxon>Actinomycetes</taxon>
        <taxon>Propionibacteriales</taxon>
        <taxon>Propionibacteriaceae</taxon>
        <taxon>Microlunatus</taxon>
    </lineage>
</organism>
<reference evidence="3 4" key="1">
    <citation type="submission" date="2020-08" db="EMBL/GenBank/DDBJ databases">
        <title>Sequencing the genomes of 1000 actinobacteria strains.</title>
        <authorList>
            <person name="Klenk H.-P."/>
        </authorList>
    </citation>
    <scope>NUCLEOTIDE SEQUENCE [LARGE SCALE GENOMIC DNA]</scope>
    <source>
        <strain evidence="3 4">DSM 11053</strain>
    </source>
</reference>
<sequence length="297" mass="30998">MSVVVGYTPGKGGRGSLDLGLQLAHALDEPMAVVTVVPRQWSTPSMARVDAEYGEYARQVGAEAERQARAYLVDTETTVKVDLTYRAVTGRSVASALIDAVGQLDGTVLVLGSSTDGQVGRVVVGSTADKLLHASPVPLAISPREFRSVAAEGVTKVTCAFSDSASSVAVVGRVHTLAERFGVPLRVASFGVRGATMYPPLGGITAEDSVLDSWTSEAEKAQRRLVADGVIPESVERVIGTGATWSDTMASIPWQSGEVLAIGSSSIGPLARVFLGSRATKLIRHAPVPVIVLPHQG</sequence>
<comment type="similarity">
    <text evidence="1">Belongs to the universal stress protein A family.</text>
</comment>
<comment type="caution">
    <text evidence="3">The sequence shown here is derived from an EMBL/GenBank/DDBJ whole genome shotgun (WGS) entry which is preliminary data.</text>
</comment>
<dbReference type="InterPro" id="IPR014729">
    <property type="entry name" value="Rossmann-like_a/b/a_fold"/>
</dbReference>
<dbReference type="CDD" id="cd00293">
    <property type="entry name" value="USP-like"/>
    <property type="match status" value="2"/>
</dbReference>
<feature type="domain" description="UspA" evidence="2">
    <location>
        <begin position="155"/>
        <end position="294"/>
    </location>
</feature>
<dbReference type="AlphaFoldDB" id="A0A7W5JWJ1"/>
<accession>A0A7W5JWJ1</accession>
<dbReference type="Gene3D" id="3.40.50.620">
    <property type="entry name" value="HUPs"/>
    <property type="match status" value="2"/>
</dbReference>
<dbReference type="PANTHER" id="PTHR46268:SF6">
    <property type="entry name" value="UNIVERSAL STRESS PROTEIN UP12"/>
    <property type="match status" value="1"/>
</dbReference>
<dbReference type="InterPro" id="IPR006016">
    <property type="entry name" value="UspA"/>
</dbReference>
<evidence type="ECO:0000259" key="2">
    <source>
        <dbReference type="Pfam" id="PF00582"/>
    </source>
</evidence>
<dbReference type="RefSeq" id="WP_183338978.1">
    <property type="nucleotide sequence ID" value="NZ_JACHZG010000001.1"/>
</dbReference>
<dbReference type="PANTHER" id="PTHR46268">
    <property type="entry name" value="STRESS RESPONSE PROTEIN NHAX"/>
    <property type="match status" value="1"/>
</dbReference>
<evidence type="ECO:0000313" key="4">
    <source>
        <dbReference type="Proteomes" id="UP000565572"/>
    </source>
</evidence>
<name>A0A7W5JWJ1_9ACTN</name>
<dbReference type="SUPFAM" id="SSF52402">
    <property type="entry name" value="Adenine nucleotide alpha hydrolases-like"/>
    <property type="match status" value="2"/>
</dbReference>